<dbReference type="Gene3D" id="2.60.40.10">
    <property type="entry name" value="Immunoglobulins"/>
    <property type="match status" value="1"/>
</dbReference>
<protein>
    <submittedName>
        <fullName evidence="2">T9SS type B sorting domain-containing protein</fullName>
    </submittedName>
</protein>
<keyword evidence="1" id="KW-0732">Signal</keyword>
<accession>A0A966DTD3</accession>
<dbReference type="InterPro" id="IPR013783">
    <property type="entry name" value="Ig-like_fold"/>
</dbReference>
<reference evidence="2" key="2">
    <citation type="submission" date="2020-10" db="EMBL/GenBank/DDBJ databases">
        <title>Mucilaginibacter sp. nov., isolated from soil.</title>
        <authorList>
            <person name="Jeon C.O."/>
        </authorList>
    </citation>
    <scope>NUCLEOTIDE SEQUENCE</scope>
    <source>
        <strain evidence="2">R11</strain>
    </source>
</reference>
<dbReference type="Pfam" id="PF13585">
    <property type="entry name" value="CHU_C"/>
    <property type="match status" value="1"/>
</dbReference>
<gene>
    <name evidence="2" type="ORF">GSY63_07995</name>
</gene>
<evidence type="ECO:0000313" key="2">
    <source>
        <dbReference type="EMBL" id="NCD69296.1"/>
    </source>
</evidence>
<reference evidence="2" key="1">
    <citation type="submission" date="2020-01" db="EMBL/GenBank/DDBJ databases">
        <authorList>
            <person name="Seo Y.L."/>
        </authorList>
    </citation>
    <scope>NUCLEOTIDE SEQUENCE</scope>
    <source>
        <strain evidence="2">R11</strain>
    </source>
</reference>
<dbReference type="AlphaFoldDB" id="A0A966DTD3"/>
<dbReference type="InterPro" id="IPR026341">
    <property type="entry name" value="T9SS_type_B"/>
</dbReference>
<feature type="signal peptide" evidence="1">
    <location>
        <begin position="1"/>
        <end position="22"/>
    </location>
</feature>
<dbReference type="EMBL" id="WWEO01000041">
    <property type="protein sequence ID" value="NCD69296.1"/>
    <property type="molecule type" value="Genomic_DNA"/>
</dbReference>
<evidence type="ECO:0000256" key="1">
    <source>
        <dbReference type="SAM" id="SignalP"/>
    </source>
</evidence>
<dbReference type="NCBIfam" id="TIGR04131">
    <property type="entry name" value="Bac_Flav_CTERM"/>
    <property type="match status" value="1"/>
</dbReference>
<name>A0A966DTD3_9SPHI</name>
<dbReference type="RefSeq" id="WP_166585277.1">
    <property type="nucleotide sequence ID" value="NZ_WWEO01000041.1"/>
</dbReference>
<dbReference type="Gene3D" id="2.60.120.260">
    <property type="entry name" value="Galactose-binding domain-like"/>
    <property type="match status" value="1"/>
</dbReference>
<keyword evidence="3" id="KW-1185">Reference proteome</keyword>
<proteinExistence type="predicted"/>
<sequence length="645" mass="69095">MRQLFSFLLLICFFAGSLTALAQGSLGKPAVSETFGAGPNPGGPLPAGVTTLIYQTGACPDDEYYTIVNSSNSNCFGAWFNIPSDHTGDPNGYFMLVNASRTPSVFYTQVVKNSELCPNTTYLFNAYIMNVIRGAGSSSIQPNITFRIETSTGTLLAESESGNIRTEDTPTWRPYGMTFVSPSNGADVVIKMINNAPGGIGNDLALDDITFSPYGPVIETGFNSTTSNAAQDHCEGDPLIYTLESDQTGYSNPSYQWQSKRPGDVDWTNVPGGNSKNLPVNIPKSVAGVYQYRIGILDGANTSPNCVIYSDPLVINVHAYPANTLAATTGTCAGSPLLNATGGDTYDWTAPNGAVFTGPNPTITNMATAGDNGRYRLKITTNGCPTFATTQVTVYQTASVDPIAPPSPICEGSSVQLTAVGHNATHYKWTPSTGLDHDNIPNPIASPNVTTDYQVTVSNDGCSAPVPPALVQVRVLKKPQADAGQTIKMFEGQTVRLKGIVKGDDVTSYWSPPDFLDNPLSPVPRASPTSDITYTLHVVSDRGCTEATSSVFVRVYKKLGIPNTFTPNGDGKNDQWNITNLQTYPNAAVSIYNRSGQQVFQSNGYGIPWDGTYNGSSLPVGTYYYLIDLREDNLPKQSGWLFIAR</sequence>
<evidence type="ECO:0000313" key="3">
    <source>
        <dbReference type="Proteomes" id="UP000638732"/>
    </source>
</evidence>
<comment type="caution">
    <text evidence="2">The sequence shown here is derived from an EMBL/GenBank/DDBJ whole genome shotgun (WGS) entry which is preliminary data.</text>
</comment>
<feature type="chain" id="PRO_5038099003" evidence="1">
    <location>
        <begin position="23"/>
        <end position="645"/>
    </location>
</feature>
<organism evidence="2 3">
    <name type="scientific">Mucilaginibacter agri</name>
    <dbReference type="NCBI Taxonomy" id="2695265"/>
    <lineage>
        <taxon>Bacteria</taxon>
        <taxon>Pseudomonadati</taxon>
        <taxon>Bacteroidota</taxon>
        <taxon>Sphingobacteriia</taxon>
        <taxon>Sphingobacteriales</taxon>
        <taxon>Sphingobacteriaceae</taxon>
        <taxon>Mucilaginibacter</taxon>
    </lineage>
</organism>
<dbReference type="Proteomes" id="UP000638732">
    <property type="component" value="Unassembled WGS sequence"/>
</dbReference>